<feature type="region of interest" description="Disordered" evidence="1">
    <location>
        <begin position="1"/>
        <end position="20"/>
    </location>
</feature>
<dbReference type="RefSeq" id="WP_258330248.1">
    <property type="nucleotide sequence ID" value="NZ_JAPTGG010000002.1"/>
</dbReference>
<feature type="domain" description="Flagellar hook-length control protein-like C-terminal" evidence="2">
    <location>
        <begin position="358"/>
        <end position="439"/>
    </location>
</feature>
<organism evidence="3 4">
    <name type="scientific">Dasania phycosphaerae</name>
    <dbReference type="NCBI Taxonomy" id="2950436"/>
    <lineage>
        <taxon>Bacteria</taxon>
        <taxon>Pseudomonadati</taxon>
        <taxon>Pseudomonadota</taxon>
        <taxon>Gammaproteobacteria</taxon>
        <taxon>Cellvibrionales</taxon>
        <taxon>Spongiibacteraceae</taxon>
        <taxon>Dasania</taxon>
    </lineage>
</organism>
<feature type="region of interest" description="Disordered" evidence="1">
    <location>
        <begin position="134"/>
        <end position="154"/>
    </location>
</feature>
<dbReference type="InterPro" id="IPR021136">
    <property type="entry name" value="Flagellar_hook_control-like_C"/>
</dbReference>
<keyword evidence="4" id="KW-1185">Reference proteome</keyword>
<evidence type="ECO:0000256" key="1">
    <source>
        <dbReference type="SAM" id="MobiDB-lite"/>
    </source>
</evidence>
<dbReference type="PANTHER" id="PTHR37533">
    <property type="entry name" value="FLAGELLAR HOOK-LENGTH CONTROL PROTEIN"/>
    <property type="match status" value="1"/>
</dbReference>
<dbReference type="EMBL" id="JAPTGG010000002">
    <property type="protein sequence ID" value="MCZ0864090.1"/>
    <property type="molecule type" value="Genomic_DNA"/>
</dbReference>
<name>A0A9J6RI97_9GAMM</name>
<keyword evidence="3" id="KW-0282">Flagellum</keyword>
<dbReference type="PANTHER" id="PTHR37533:SF2">
    <property type="entry name" value="FLAGELLAR HOOK-LENGTH CONTROL PROTEIN"/>
    <property type="match status" value="1"/>
</dbReference>
<dbReference type="AlphaFoldDB" id="A0A9J6RI97"/>
<dbReference type="InterPro" id="IPR052563">
    <property type="entry name" value="FliK"/>
</dbReference>
<evidence type="ECO:0000313" key="4">
    <source>
        <dbReference type="Proteomes" id="UP001069090"/>
    </source>
</evidence>
<keyword evidence="3" id="KW-0969">Cilium</keyword>
<evidence type="ECO:0000313" key="3">
    <source>
        <dbReference type="EMBL" id="MCZ0864090.1"/>
    </source>
</evidence>
<sequence length="485" mass="48674">MDTASQLLLGQSSPATAPGVDKAAGVGLGAKAASTAKASQAQGHSEYSQPAAADKAFAEHMASAAEPVNSVNKSSRTATPHFDFSQEALLANGLTPEPALADSGNGLQFAGELLPGLLPQAMAGWSVSGQTQSAAATLSGTDPATTNNGKSGLPAGLEQQIAWQTPAGVNGQAAATTGTLAAGSAAAAPLPQQSAQAQGMVMIMDNLKQQGAAANGELLLDPEALAEQWLDGEAINSSGSNQPKSAAGQLNAIQGGQNNVINSLNSGLGQNPLAGQGAALGTGQSAEALLAANATSVQTDIAAAGVGADKLSAGLASLSASYPKVEGGGSYAQAASQSFQTSVSTPVMAQGWGDTVMQRVMWMSSQQIHSAEIQLDPPELGSLMVKINTSQEQTTVNFTSPHAAVRDALDQNLPKLRELMAEQGVDMVNVDVSEHAGQDKAEQGDDEAEAGQGGILAQQADEAGDDSQAEAAASLEPMGLVNAYV</sequence>
<feature type="region of interest" description="Disordered" evidence="1">
    <location>
        <begin position="436"/>
        <end position="476"/>
    </location>
</feature>
<feature type="compositionally biased region" description="Polar residues" evidence="1">
    <location>
        <begin position="1"/>
        <end position="15"/>
    </location>
</feature>
<gene>
    <name evidence="3" type="ORF">O0V09_02690</name>
</gene>
<accession>A0A9J6RI97</accession>
<keyword evidence="3" id="KW-0966">Cell projection</keyword>
<dbReference type="Proteomes" id="UP001069090">
    <property type="component" value="Unassembled WGS sequence"/>
</dbReference>
<dbReference type="InterPro" id="IPR038610">
    <property type="entry name" value="FliK-like_C_sf"/>
</dbReference>
<dbReference type="Pfam" id="PF02120">
    <property type="entry name" value="Flg_hook"/>
    <property type="match status" value="1"/>
</dbReference>
<feature type="compositionally biased region" description="Polar residues" evidence="1">
    <location>
        <begin position="134"/>
        <end position="150"/>
    </location>
</feature>
<comment type="caution">
    <text evidence="3">The sequence shown here is derived from an EMBL/GenBank/DDBJ whole genome shotgun (WGS) entry which is preliminary data.</text>
</comment>
<reference evidence="3 4" key="1">
    <citation type="submission" date="2022-12" db="EMBL/GenBank/DDBJ databases">
        <title>Dasania phycosphaerae sp. nov., isolated from particulate material of the south coast of Korea.</title>
        <authorList>
            <person name="Jiang Y."/>
        </authorList>
    </citation>
    <scope>NUCLEOTIDE SEQUENCE [LARGE SCALE GENOMIC DNA]</scope>
    <source>
        <strain evidence="3 4">GY-19</strain>
    </source>
</reference>
<protein>
    <submittedName>
        <fullName evidence="3">Flagellar hook-length control protein FliK</fullName>
    </submittedName>
</protein>
<proteinExistence type="predicted"/>
<dbReference type="CDD" id="cd17470">
    <property type="entry name" value="T3SS_Flik_C"/>
    <property type="match status" value="1"/>
</dbReference>
<evidence type="ECO:0000259" key="2">
    <source>
        <dbReference type="Pfam" id="PF02120"/>
    </source>
</evidence>
<dbReference type="Gene3D" id="3.30.750.140">
    <property type="match status" value="1"/>
</dbReference>